<evidence type="ECO:0000256" key="7">
    <source>
        <dbReference type="ARBA" id="ARBA00023033"/>
    </source>
</evidence>
<keyword evidence="7 10" id="KW-0503">Monooxygenase</keyword>
<dbReference type="SUPFAM" id="SSF48264">
    <property type="entry name" value="Cytochrome P450"/>
    <property type="match status" value="1"/>
</dbReference>
<dbReference type="GO" id="GO:0004497">
    <property type="term" value="F:monooxygenase activity"/>
    <property type="evidence" value="ECO:0007669"/>
    <property type="project" value="UniProtKB-KW"/>
</dbReference>
<evidence type="ECO:0000256" key="5">
    <source>
        <dbReference type="ARBA" id="ARBA00023002"/>
    </source>
</evidence>
<dbReference type="Proteomes" id="UP000198251">
    <property type="component" value="Chromosome I"/>
</dbReference>
<dbReference type="InterPro" id="IPR001128">
    <property type="entry name" value="Cyt_P450"/>
</dbReference>
<dbReference type="InterPro" id="IPR017972">
    <property type="entry name" value="Cyt_P450_CS"/>
</dbReference>
<evidence type="ECO:0000256" key="8">
    <source>
        <dbReference type="ARBA" id="ARBA00023194"/>
    </source>
</evidence>
<keyword evidence="12" id="KW-1185">Reference proteome</keyword>
<keyword evidence="4" id="KW-0521">NADP</keyword>
<keyword evidence="5 10" id="KW-0560">Oxidoreductase</keyword>
<keyword evidence="3 10" id="KW-0479">Metal-binding</keyword>
<comment type="pathway">
    <text evidence="9">Antibiotic biosynthesis; mycinamicin biosynthesis.</text>
</comment>
<dbReference type="GO" id="GO:0020037">
    <property type="term" value="F:heme binding"/>
    <property type="evidence" value="ECO:0007669"/>
    <property type="project" value="InterPro"/>
</dbReference>
<dbReference type="InterPro" id="IPR002397">
    <property type="entry name" value="Cyt_P450_B"/>
</dbReference>
<keyword evidence="8" id="KW-0045">Antibiotic biosynthesis</keyword>
<evidence type="ECO:0000256" key="3">
    <source>
        <dbReference type="ARBA" id="ARBA00022723"/>
    </source>
</evidence>
<dbReference type="CDD" id="cd11029">
    <property type="entry name" value="CYP107-like"/>
    <property type="match status" value="1"/>
</dbReference>
<evidence type="ECO:0000313" key="11">
    <source>
        <dbReference type="EMBL" id="SCG18984.1"/>
    </source>
</evidence>
<dbReference type="GO" id="GO:0016705">
    <property type="term" value="F:oxidoreductase activity, acting on paired donors, with incorporation or reduction of molecular oxygen"/>
    <property type="evidence" value="ECO:0007669"/>
    <property type="project" value="InterPro"/>
</dbReference>
<dbReference type="GO" id="GO:0005506">
    <property type="term" value="F:iron ion binding"/>
    <property type="evidence" value="ECO:0007669"/>
    <property type="project" value="InterPro"/>
</dbReference>
<reference evidence="11 12" key="1">
    <citation type="submission" date="2016-06" db="EMBL/GenBank/DDBJ databases">
        <authorList>
            <person name="Kjaerup R.B."/>
            <person name="Dalgaard T.S."/>
            <person name="Juul-Madsen H.R."/>
        </authorList>
    </citation>
    <scope>NUCLEOTIDE SEQUENCE [LARGE SCALE GENOMIC DNA]</scope>
    <source>
        <strain evidence="11 12">DSM 43913</strain>
    </source>
</reference>
<evidence type="ECO:0000256" key="4">
    <source>
        <dbReference type="ARBA" id="ARBA00022857"/>
    </source>
</evidence>
<organism evidence="11 12">
    <name type="scientific">Micromonospora echinofusca</name>
    <dbReference type="NCBI Taxonomy" id="47858"/>
    <lineage>
        <taxon>Bacteria</taxon>
        <taxon>Bacillati</taxon>
        <taxon>Actinomycetota</taxon>
        <taxon>Actinomycetes</taxon>
        <taxon>Micromonosporales</taxon>
        <taxon>Micromonosporaceae</taxon>
        <taxon>Micromonospora</taxon>
    </lineage>
</organism>
<dbReference type="PANTHER" id="PTHR46696">
    <property type="entry name" value="P450, PUTATIVE (EUROFUNG)-RELATED"/>
    <property type="match status" value="1"/>
</dbReference>
<comment type="similarity">
    <text evidence="1 10">Belongs to the cytochrome P450 family.</text>
</comment>
<accession>A0A1C5GGQ0</accession>
<sequence length="442" mass="48304">MNRGDAHMAPREAVASGHVTVAGPAAGCPVTGGTATAPVFDPTAARHRPDPHPLLHRMRAQAPVYRHQAPRSGRAFWYVTRYADVQRALLHPQLGRQLDRLPPNLATVHRQATGDPLVMLRRNVLHLDPPDHTRLRRLLAPAFGARTMATIDRHVRRVVAELTDAMAPARGPVDVIEALALPLPVLVVAEVLGFPLHDRDRLRHWSDEIARSRDPRRAHRAGVEFTSYLTKVIAERGEATGDDLLSELIRAHRDGGRLSRAELLGGVFQLLLAGDETSVNLIGNAVLELLRHPDQLARLRAAPDLIDSAIEEVIRFNGPVGHTGQLYALADVEIGGTVIPRGDVVVPVLLAANRDPAVFADPDVFDIGRHPNRHLGFGYGIHFCLGAALARMQARAAVGTLVRRFPALRLAVDPADLRWTPELFLHGVRQLPVLLQPTSGEV</sequence>
<dbReference type="AlphaFoldDB" id="A0A1C5GGQ0"/>
<protein>
    <submittedName>
        <fullName evidence="11">Cytochrome P450</fullName>
    </submittedName>
</protein>
<evidence type="ECO:0000256" key="1">
    <source>
        <dbReference type="ARBA" id="ARBA00010617"/>
    </source>
</evidence>
<dbReference type="PRINTS" id="PR00359">
    <property type="entry name" value="BP450"/>
</dbReference>
<evidence type="ECO:0000256" key="6">
    <source>
        <dbReference type="ARBA" id="ARBA00023004"/>
    </source>
</evidence>
<keyword evidence="2 10" id="KW-0349">Heme</keyword>
<dbReference type="PANTHER" id="PTHR46696:SF1">
    <property type="entry name" value="CYTOCHROME P450 YJIB-RELATED"/>
    <property type="match status" value="1"/>
</dbReference>
<keyword evidence="6 10" id="KW-0408">Iron</keyword>
<dbReference type="PROSITE" id="PS00086">
    <property type="entry name" value="CYTOCHROME_P450"/>
    <property type="match status" value="1"/>
</dbReference>
<dbReference type="Pfam" id="PF00067">
    <property type="entry name" value="p450"/>
    <property type="match status" value="1"/>
</dbReference>
<dbReference type="Gene3D" id="1.10.630.10">
    <property type="entry name" value="Cytochrome P450"/>
    <property type="match status" value="1"/>
</dbReference>
<evidence type="ECO:0000313" key="12">
    <source>
        <dbReference type="Proteomes" id="UP000198251"/>
    </source>
</evidence>
<dbReference type="EMBL" id="LT607733">
    <property type="protein sequence ID" value="SCG18984.1"/>
    <property type="molecule type" value="Genomic_DNA"/>
</dbReference>
<name>A0A1C5GGQ0_MICEH</name>
<evidence type="ECO:0000256" key="10">
    <source>
        <dbReference type="RuleBase" id="RU000461"/>
    </source>
</evidence>
<evidence type="ECO:0000256" key="2">
    <source>
        <dbReference type="ARBA" id="ARBA00022617"/>
    </source>
</evidence>
<dbReference type="InterPro" id="IPR036396">
    <property type="entry name" value="Cyt_P450_sf"/>
</dbReference>
<dbReference type="FunFam" id="1.10.630.10:FF:000018">
    <property type="entry name" value="Cytochrome P450 monooxygenase"/>
    <property type="match status" value="1"/>
</dbReference>
<gene>
    <name evidence="11" type="ORF">GA0070610_5341</name>
</gene>
<evidence type="ECO:0000256" key="9">
    <source>
        <dbReference type="ARBA" id="ARBA00060683"/>
    </source>
</evidence>
<proteinExistence type="inferred from homology"/>
<dbReference type="GO" id="GO:0017000">
    <property type="term" value="P:antibiotic biosynthetic process"/>
    <property type="evidence" value="ECO:0007669"/>
    <property type="project" value="UniProtKB-KW"/>
</dbReference>